<protein>
    <submittedName>
        <fullName evidence="1">Uncharacterized protein</fullName>
    </submittedName>
</protein>
<keyword evidence="2" id="KW-1185">Reference proteome</keyword>
<organism evidence="1 2">
    <name type="scientific">Favolaschia claudopus</name>
    <dbReference type="NCBI Taxonomy" id="2862362"/>
    <lineage>
        <taxon>Eukaryota</taxon>
        <taxon>Fungi</taxon>
        <taxon>Dikarya</taxon>
        <taxon>Basidiomycota</taxon>
        <taxon>Agaricomycotina</taxon>
        <taxon>Agaricomycetes</taxon>
        <taxon>Agaricomycetidae</taxon>
        <taxon>Agaricales</taxon>
        <taxon>Marasmiineae</taxon>
        <taxon>Mycenaceae</taxon>
        <taxon>Favolaschia</taxon>
    </lineage>
</organism>
<dbReference type="EMBL" id="JAWWNJ010000086">
    <property type="protein sequence ID" value="KAK7000777.1"/>
    <property type="molecule type" value="Genomic_DNA"/>
</dbReference>
<proteinExistence type="predicted"/>
<evidence type="ECO:0000313" key="2">
    <source>
        <dbReference type="Proteomes" id="UP001362999"/>
    </source>
</evidence>
<gene>
    <name evidence="1" type="ORF">R3P38DRAFT_3217922</name>
</gene>
<dbReference type="Proteomes" id="UP001362999">
    <property type="component" value="Unassembled WGS sequence"/>
</dbReference>
<dbReference type="AlphaFoldDB" id="A0AAW0A4N8"/>
<accession>A0AAW0A4N8</accession>
<evidence type="ECO:0000313" key="1">
    <source>
        <dbReference type="EMBL" id="KAK7000777.1"/>
    </source>
</evidence>
<name>A0AAW0A4N8_9AGAR</name>
<reference evidence="1 2" key="1">
    <citation type="journal article" date="2024" name="J Genomics">
        <title>Draft genome sequencing and assembly of Favolaschia claudopus CIRM-BRFM 2984 isolated from oak limbs.</title>
        <authorList>
            <person name="Navarro D."/>
            <person name="Drula E."/>
            <person name="Chaduli D."/>
            <person name="Cazenave R."/>
            <person name="Ahrendt S."/>
            <person name="Wang J."/>
            <person name="Lipzen A."/>
            <person name="Daum C."/>
            <person name="Barry K."/>
            <person name="Grigoriev I.V."/>
            <person name="Favel A."/>
            <person name="Rosso M.N."/>
            <person name="Martin F."/>
        </authorList>
    </citation>
    <scope>NUCLEOTIDE SEQUENCE [LARGE SCALE GENOMIC DNA]</scope>
    <source>
        <strain evidence="1 2">CIRM-BRFM 2984</strain>
    </source>
</reference>
<sequence>MNSVAGVPLPLDNNFDFAGWMAQPDDVAAPPDIKLQERNQFNHDFGLFNRASNRKTRLYQMSLLDNSVTPAMNVGPKLKPLFLYAPEEIEKMGH</sequence>
<comment type="caution">
    <text evidence="1">The sequence shown here is derived from an EMBL/GenBank/DDBJ whole genome shotgun (WGS) entry which is preliminary data.</text>
</comment>